<keyword evidence="8" id="KW-1185">Reference proteome</keyword>
<evidence type="ECO:0000256" key="2">
    <source>
        <dbReference type="ARBA" id="ARBA00005543"/>
    </source>
</evidence>
<dbReference type="AlphaFoldDB" id="A0AA39IZ30"/>
<sequence>MLPHSLAFLPARHLHVFTKCVSTVPFATAGIFDHEGQWLWNDALCKFLDFLLLNLFAEDNKEQSIRRVNFQAEALQKIAFSAVGAQRCIRFERIAQGPYNKIFLLEFDNGREVIARIPCALVGNVRLSTASEVATMEYVRDVIGHPTLRVLAWSSMLEARSAIGSDFILMERTNGVVLEDRWLNTFDHDIGAAIKEMLFLNIDLHQWPFSQIGSLFFKEDVSPELQGRPLYAREKDNEKPDAEKYRIGPVVNKQYWFDKPIEGDRGPCKSYGVFHSSHLPSSAASPSLSPSSLISRSKPSDLPELRQLLQQCILMAPHIIPSDRRLIVPYLTHPDLSWSNVIIKPSGAANVVSYIDWQGAVALSYFQSISLPDAILYEGKLISVPDDPFASPELPSDVPPELKEQAYLEWRPAKRQRIMSNVLFQKIPLRLQAAQLPQGDLLSSIPDVALRCYADGPQFLRRLVYRLYDIWPNIMDNSSSPIECPVQLTEADRA</sequence>
<dbReference type="InterPro" id="IPR051035">
    <property type="entry name" value="Mito_inheritance_9"/>
</dbReference>
<comment type="caution">
    <text evidence="7">The sequence shown here is derived from an EMBL/GenBank/DDBJ whole genome shotgun (WGS) entry which is preliminary data.</text>
</comment>
<evidence type="ECO:0000256" key="1">
    <source>
        <dbReference type="ARBA" id="ARBA00004173"/>
    </source>
</evidence>
<comment type="subcellular location">
    <subcellularLocation>
        <location evidence="1">Mitochondrion</location>
    </subcellularLocation>
</comment>
<reference evidence="7" key="1">
    <citation type="submission" date="2023-06" db="EMBL/GenBank/DDBJ databases">
        <authorList>
            <consortium name="Lawrence Berkeley National Laboratory"/>
            <person name="Ahrendt S."/>
            <person name="Sahu N."/>
            <person name="Indic B."/>
            <person name="Wong-Bajracharya J."/>
            <person name="Merenyi Z."/>
            <person name="Ke H.-M."/>
            <person name="Monk M."/>
            <person name="Kocsube S."/>
            <person name="Drula E."/>
            <person name="Lipzen A."/>
            <person name="Balint B."/>
            <person name="Henrissat B."/>
            <person name="Andreopoulos B."/>
            <person name="Martin F.M."/>
            <person name="Harder C.B."/>
            <person name="Rigling D."/>
            <person name="Ford K.L."/>
            <person name="Foster G.D."/>
            <person name="Pangilinan J."/>
            <person name="Papanicolaou A."/>
            <person name="Barry K."/>
            <person name="LaButti K."/>
            <person name="Viragh M."/>
            <person name="Koriabine M."/>
            <person name="Yan M."/>
            <person name="Riley R."/>
            <person name="Champramary S."/>
            <person name="Plett K.L."/>
            <person name="Tsai I.J."/>
            <person name="Slot J."/>
            <person name="Sipos G."/>
            <person name="Plett J."/>
            <person name="Nagy L.G."/>
            <person name="Grigoriev I.V."/>
        </authorList>
    </citation>
    <scope>NUCLEOTIDE SEQUENCE</scope>
    <source>
        <strain evidence="7">FPL87.14</strain>
    </source>
</reference>
<keyword evidence="4" id="KW-0809">Transit peptide</keyword>
<name>A0AA39IZ30_9AGAR</name>
<accession>A0AA39IZ30</accession>
<evidence type="ECO:0000256" key="3">
    <source>
        <dbReference type="ARBA" id="ARBA00016197"/>
    </source>
</evidence>
<evidence type="ECO:0000313" key="7">
    <source>
        <dbReference type="EMBL" id="KAK0432341.1"/>
    </source>
</evidence>
<organism evidence="7 8">
    <name type="scientific">Armillaria borealis</name>
    <dbReference type="NCBI Taxonomy" id="47425"/>
    <lineage>
        <taxon>Eukaryota</taxon>
        <taxon>Fungi</taxon>
        <taxon>Dikarya</taxon>
        <taxon>Basidiomycota</taxon>
        <taxon>Agaricomycotina</taxon>
        <taxon>Agaricomycetes</taxon>
        <taxon>Agaricomycetidae</taxon>
        <taxon>Agaricales</taxon>
        <taxon>Marasmiineae</taxon>
        <taxon>Physalacriaceae</taxon>
        <taxon>Armillaria</taxon>
    </lineage>
</organism>
<proteinExistence type="inferred from homology"/>
<dbReference type="PANTHER" id="PTHR36091:SF1">
    <property type="entry name" value="ALTERED INHERITANCE OF MITOCHONDRIA PROTEIN 9, MITOCHONDRIAL"/>
    <property type="match status" value="1"/>
</dbReference>
<evidence type="ECO:0000256" key="4">
    <source>
        <dbReference type="ARBA" id="ARBA00022946"/>
    </source>
</evidence>
<dbReference type="PANTHER" id="PTHR36091">
    <property type="entry name" value="ALTERED INHERITANCE OF MITOCHONDRIA PROTEIN 9, MITOCHONDRIAL"/>
    <property type="match status" value="1"/>
</dbReference>
<dbReference type="Proteomes" id="UP001175226">
    <property type="component" value="Unassembled WGS sequence"/>
</dbReference>
<evidence type="ECO:0000313" key="8">
    <source>
        <dbReference type="Proteomes" id="UP001175226"/>
    </source>
</evidence>
<keyword evidence="5" id="KW-0496">Mitochondrion</keyword>
<evidence type="ECO:0000256" key="5">
    <source>
        <dbReference type="ARBA" id="ARBA00023128"/>
    </source>
</evidence>
<dbReference type="GO" id="GO:0005739">
    <property type="term" value="C:mitochondrion"/>
    <property type="evidence" value="ECO:0007669"/>
    <property type="project" value="UniProtKB-SubCell"/>
</dbReference>
<dbReference type="EMBL" id="JAUEPT010000096">
    <property type="protein sequence ID" value="KAK0432341.1"/>
    <property type="molecule type" value="Genomic_DNA"/>
</dbReference>
<evidence type="ECO:0000256" key="6">
    <source>
        <dbReference type="ARBA" id="ARBA00031849"/>
    </source>
</evidence>
<dbReference type="SUPFAM" id="SSF56112">
    <property type="entry name" value="Protein kinase-like (PK-like)"/>
    <property type="match status" value="1"/>
</dbReference>
<gene>
    <name evidence="7" type="ORF">EV421DRAFT_1719599</name>
</gene>
<protein>
    <recommendedName>
        <fullName evidence="3">Altered inheritance of mitochondria protein 9, mitochondrial</fullName>
    </recommendedName>
    <alternativeName>
        <fullName evidence="6">Found in mitochondrial proteome protein 29</fullName>
    </alternativeName>
</protein>
<dbReference type="InterPro" id="IPR011009">
    <property type="entry name" value="Kinase-like_dom_sf"/>
</dbReference>
<comment type="similarity">
    <text evidence="2">Belongs to the AIM9 family.</text>
</comment>